<evidence type="ECO:0000313" key="7">
    <source>
        <dbReference type="Proteomes" id="UP000292445"/>
    </source>
</evidence>
<dbReference type="SUPFAM" id="SSF46785">
    <property type="entry name" value="Winged helix' DNA-binding domain"/>
    <property type="match status" value="1"/>
</dbReference>
<comment type="caution">
    <text evidence="6">The sequence shown here is derived from an EMBL/GenBank/DDBJ whole genome shotgun (WGS) entry which is preliminary data.</text>
</comment>
<keyword evidence="2" id="KW-0805">Transcription regulation</keyword>
<dbReference type="SUPFAM" id="SSF53850">
    <property type="entry name" value="Periplasmic binding protein-like II"/>
    <property type="match status" value="1"/>
</dbReference>
<dbReference type="PRINTS" id="PR00039">
    <property type="entry name" value="HTHLYSR"/>
</dbReference>
<dbReference type="GO" id="GO:0003677">
    <property type="term" value="F:DNA binding"/>
    <property type="evidence" value="ECO:0007669"/>
    <property type="project" value="UniProtKB-KW"/>
</dbReference>
<dbReference type="Gene3D" id="1.10.10.10">
    <property type="entry name" value="Winged helix-like DNA-binding domain superfamily/Winged helix DNA-binding domain"/>
    <property type="match status" value="1"/>
</dbReference>
<evidence type="ECO:0000256" key="2">
    <source>
        <dbReference type="ARBA" id="ARBA00023015"/>
    </source>
</evidence>
<evidence type="ECO:0000256" key="4">
    <source>
        <dbReference type="ARBA" id="ARBA00023163"/>
    </source>
</evidence>
<dbReference type="OrthoDB" id="8587114at2"/>
<keyword evidence="7" id="KW-1185">Reference proteome</keyword>
<dbReference type="PROSITE" id="PS50931">
    <property type="entry name" value="HTH_LYSR"/>
    <property type="match status" value="1"/>
</dbReference>
<dbReference type="InterPro" id="IPR036388">
    <property type="entry name" value="WH-like_DNA-bd_sf"/>
</dbReference>
<dbReference type="Pfam" id="PF03466">
    <property type="entry name" value="LysR_substrate"/>
    <property type="match status" value="1"/>
</dbReference>
<feature type="domain" description="HTH lysR-type" evidence="5">
    <location>
        <begin position="1"/>
        <end position="58"/>
    </location>
</feature>
<evidence type="ECO:0000259" key="5">
    <source>
        <dbReference type="PROSITE" id="PS50931"/>
    </source>
</evidence>
<reference evidence="6 7" key="1">
    <citation type="submission" date="2019-02" db="EMBL/GenBank/DDBJ databases">
        <title>Genomic Encyclopedia of Type Strains, Phase IV (KMG-IV): sequencing the most valuable type-strain genomes for metagenomic binning, comparative biology and taxonomic classification.</title>
        <authorList>
            <person name="Goeker M."/>
        </authorList>
    </citation>
    <scope>NUCLEOTIDE SEQUENCE [LARGE SCALE GENOMIC DNA]</scope>
    <source>
        <strain evidence="6 7">K24</strain>
    </source>
</reference>
<dbReference type="InterPro" id="IPR050950">
    <property type="entry name" value="HTH-type_LysR_regulators"/>
</dbReference>
<dbReference type="Pfam" id="PF00126">
    <property type="entry name" value="HTH_1"/>
    <property type="match status" value="1"/>
</dbReference>
<dbReference type="EMBL" id="SGXC01000001">
    <property type="protein sequence ID" value="RZS85891.1"/>
    <property type="molecule type" value="Genomic_DNA"/>
</dbReference>
<dbReference type="InterPro" id="IPR000847">
    <property type="entry name" value="LysR_HTH_N"/>
</dbReference>
<protein>
    <submittedName>
        <fullName evidence="6">LysR family transcriptional regulator</fullName>
    </submittedName>
</protein>
<dbReference type="Gene3D" id="3.40.190.290">
    <property type="match status" value="1"/>
</dbReference>
<keyword evidence="3" id="KW-0238">DNA-binding</keyword>
<organism evidence="6 7">
    <name type="scientific">Pigmentiphaga kullae</name>
    <dbReference type="NCBI Taxonomy" id="151784"/>
    <lineage>
        <taxon>Bacteria</taxon>
        <taxon>Pseudomonadati</taxon>
        <taxon>Pseudomonadota</taxon>
        <taxon>Betaproteobacteria</taxon>
        <taxon>Burkholderiales</taxon>
        <taxon>Alcaligenaceae</taxon>
        <taxon>Pigmentiphaga</taxon>
    </lineage>
</organism>
<dbReference type="RefSeq" id="WP_130357035.1">
    <property type="nucleotide sequence ID" value="NZ_SGXC01000001.1"/>
</dbReference>
<evidence type="ECO:0000256" key="3">
    <source>
        <dbReference type="ARBA" id="ARBA00023125"/>
    </source>
</evidence>
<dbReference type="FunFam" id="1.10.10.10:FF:000001">
    <property type="entry name" value="LysR family transcriptional regulator"/>
    <property type="match status" value="1"/>
</dbReference>
<evidence type="ECO:0000256" key="1">
    <source>
        <dbReference type="ARBA" id="ARBA00009437"/>
    </source>
</evidence>
<proteinExistence type="inferred from homology"/>
<keyword evidence="4" id="KW-0804">Transcription</keyword>
<sequence length="302" mass="33295">MDIKQLEYFVQVVDAGSFTRAAMVLEMTQPSLSRQIRLLEVELHEHLLYRNGRGVEPTEAGRRLLEHARVVLARLATARQEIHELKAVPRGKIVVGFPPRIAHLLAPSLVRGFRQRLPGAALTVTEGLSVSLREWLHEGRVDVALLYDPAPGETLDYEPVFQEELMLVGCVPGPGERLPESLPVDALADYPLILPCEPNTIRAVVDAACRRRGIALDIVAEVNAVHTMVALAESGEGYALLSASAIGPQRRAGTLATARVHSPSMHNNLIMCTARLQPLTRLTRETMQLLRSLDIRTLLENS</sequence>
<dbReference type="GO" id="GO:0003700">
    <property type="term" value="F:DNA-binding transcription factor activity"/>
    <property type="evidence" value="ECO:0007669"/>
    <property type="project" value="InterPro"/>
</dbReference>
<dbReference type="InterPro" id="IPR005119">
    <property type="entry name" value="LysR_subst-bd"/>
</dbReference>
<comment type="similarity">
    <text evidence="1">Belongs to the LysR transcriptional regulatory family.</text>
</comment>
<dbReference type="InterPro" id="IPR036390">
    <property type="entry name" value="WH_DNA-bd_sf"/>
</dbReference>
<dbReference type="AlphaFoldDB" id="A0A4Q7NL94"/>
<name>A0A4Q7NL94_9BURK</name>
<dbReference type="PANTHER" id="PTHR30419">
    <property type="entry name" value="HTH-TYPE TRANSCRIPTIONAL REGULATOR YBHD"/>
    <property type="match status" value="1"/>
</dbReference>
<accession>A0A4Q7NL94</accession>
<dbReference type="GO" id="GO:0005829">
    <property type="term" value="C:cytosol"/>
    <property type="evidence" value="ECO:0007669"/>
    <property type="project" value="TreeGrafter"/>
</dbReference>
<dbReference type="Proteomes" id="UP000292445">
    <property type="component" value="Unassembled WGS sequence"/>
</dbReference>
<evidence type="ECO:0000313" key="6">
    <source>
        <dbReference type="EMBL" id="RZS85891.1"/>
    </source>
</evidence>
<gene>
    <name evidence="6" type="ORF">EV675_1921</name>
</gene>